<dbReference type="InterPro" id="IPR001138">
    <property type="entry name" value="Zn2Cys6_DnaBD"/>
</dbReference>
<dbReference type="RefSeq" id="XP_016639670.1">
    <property type="nucleotide sequence ID" value="XM_016790367.1"/>
</dbReference>
<dbReference type="PANTHER" id="PTHR22935">
    <property type="entry name" value="PENICILLIN-BINDING PROTEIN"/>
    <property type="match status" value="1"/>
</dbReference>
<dbReference type="SUPFAM" id="SSF56601">
    <property type="entry name" value="beta-lactamase/transpeptidase-like"/>
    <property type="match status" value="1"/>
</dbReference>
<dbReference type="InterPro" id="IPR051478">
    <property type="entry name" value="Beta-lactamase-like_AB/R"/>
</dbReference>
<keyword evidence="5" id="KW-1185">Reference proteome</keyword>
<feature type="region of interest" description="Disordered" evidence="2">
    <location>
        <begin position="195"/>
        <end position="217"/>
    </location>
</feature>
<evidence type="ECO:0000256" key="2">
    <source>
        <dbReference type="SAM" id="MobiDB-lite"/>
    </source>
</evidence>
<dbReference type="InterPro" id="IPR058664">
    <property type="entry name" value="ARB_00930-like_C"/>
</dbReference>
<dbReference type="InterPro" id="IPR036864">
    <property type="entry name" value="Zn2-C6_fun-type_DNA-bd_sf"/>
</dbReference>
<gene>
    <name evidence="4" type="ORF">SAPIO_CDS8816</name>
</gene>
<dbReference type="CDD" id="cd12148">
    <property type="entry name" value="fungal_TF_MHR"/>
    <property type="match status" value="1"/>
</dbReference>
<sequence length="942" mass="104076">MRLKRGIERASCDFCHRRKIKCDRASRAAEGIMTCSQCALRQAACLLDDSDDIRIQRRRRIGTTDMALASGSPKSRPSQRRQVRRGEQQTQTPGAIAVENENDTSHNTPGGRQTVDSSSQSPPQFSVDFGSSFTSPSEVINGSISLQDEGPDFLFLDSTLGLSADSVSFLDQIFMRDYELPLEDNQLPRVVDQNQSSGATERYAVDPSQATPTSASQFDHGMHEARRLNLNLDSDTFEAALHAYFDFAALCLPVLLEDAFWEDYRAGRCSFALLFAIACRGIPFTTVVNKWDVQQQLAHQFREAFFETQNSATNQGSIRLDDLEALALMVNFEYDNAQNSCVTQYGIQDRFTIEGEMITCRVGYETLRAVYDIVDISVWAKQDRNQGAELGQKSLVDLAPQVTFHLGHSDFGDFVGNTSSVSITTMSTEDSEEIPFFNFHFTSPFLNETAGSTTNITEDSVYRIGSISKLFTVYALLLNFGRKHWDNPVTDYIPELREAAQPGMENPVDLVDWESITLGAMASQLSGIGRDYANGDLASQNFPWEQAGLPSLPMEDIPSCAGNASLPPCNRQEYFQGFTQRQAVFPPDTTPVYSNAAFRILGYVLEALSGTSYSSLLRSSVLEPLNLSQSSSHRPEGKGPWVIPNGDSGWFQDAGDEAPTAGMFSSSRDLAAFGRAILASKQLSALDTRRWMKPNSHTSSLVFSVGSPWEIWRAKTNITEGRVVDLYVKSGSIGNYNSLLILVPDYGVTVSILTAGSSSGSPITIAAELVMQKLLPALEMTSLHQACKKLCGTYTAADPKQNSSLVIVADDKNPGLLIRRWISHGVDLYATAQAFADETGGGQLTAIRLQHTNLESTSWGKKRHHARNTRVSTYRAIFETHNPDVAHTGPRIFDPDAHQWSTIDSLMYGEVAADDFVFYLDHQGFATAIEPRVLRETFHRVL</sequence>
<dbReference type="SMART" id="SM00066">
    <property type="entry name" value="GAL4"/>
    <property type="match status" value="1"/>
</dbReference>
<dbReference type="InterPro" id="IPR001466">
    <property type="entry name" value="Beta-lactam-related"/>
</dbReference>
<dbReference type="Pfam" id="PF00172">
    <property type="entry name" value="Zn_clus"/>
    <property type="match status" value="1"/>
</dbReference>
<dbReference type="Gene3D" id="4.10.240.10">
    <property type="entry name" value="Zn(2)-C6 fungal-type DNA-binding domain"/>
    <property type="match status" value="1"/>
</dbReference>
<name>A0A084FXQ9_PSEDA</name>
<dbReference type="PROSITE" id="PS50048">
    <property type="entry name" value="ZN2_CY6_FUNGAL_2"/>
    <property type="match status" value="1"/>
</dbReference>
<dbReference type="SUPFAM" id="SSF57701">
    <property type="entry name" value="Zn2/Cys6 DNA-binding domain"/>
    <property type="match status" value="1"/>
</dbReference>
<dbReference type="PROSITE" id="PS00463">
    <property type="entry name" value="ZN2_CY6_FUNGAL_1"/>
    <property type="match status" value="1"/>
</dbReference>
<accession>A0A084FXQ9</accession>
<evidence type="ECO:0000313" key="5">
    <source>
        <dbReference type="Proteomes" id="UP000028545"/>
    </source>
</evidence>
<organism evidence="4 5">
    <name type="scientific">Pseudallescheria apiosperma</name>
    <name type="common">Scedosporium apiospermum</name>
    <dbReference type="NCBI Taxonomy" id="563466"/>
    <lineage>
        <taxon>Eukaryota</taxon>
        <taxon>Fungi</taxon>
        <taxon>Dikarya</taxon>
        <taxon>Ascomycota</taxon>
        <taxon>Pezizomycotina</taxon>
        <taxon>Sordariomycetes</taxon>
        <taxon>Hypocreomycetidae</taxon>
        <taxon>Microascales</taxon>
        <taxon>Microascaceae</taxon>
        <taxon>Scedosporium</taxon>
    </lineage>
</organism>
<dbReference type="CDD" id="cd00067">
    <property type="entry name" value="GAL4"/>
    <property type="match status" value="1"/>
</dbReference>
<dbReference type="Pfam" id="PF00144">
    <property type="entry name" value="Beta-lactamase"/>
    <property type="match status" value="1"/>
</dbReference>
<evidence type="ECO:0000256" key="1">
    <source>
        <dbReference type="ARBA" id="ARBA00023242"/>
    </source>
</evidence>
<protein>
    <recommendedName>
        <fullName evidence="3">Zn(2)-C6 fungal-type domain-containing protein</fullName>
    </recommendedName>
</protein>
<proteinExistence type="predicted"/>
<dbReference type="Pfam" id="PF26335">
    <property type="entry name" value="ARB_00930_C"/>
    <property type="match status" value="1"/>
</dbReference>
<reference evidence="4 5" key="1">
    <citation type="journal article" date="2014" name="Genome Announc.">
        <title>Draft genome sequence of the pathogenic fungus Scedosporium apiospermum.</title>
        <authorList>
            <person name="Vandeputte P."/>
            <person name="Ghamrawi S."/>
            <person name="Rechenmann M."/>
            <person name="Iltis A."/>
            <person name="Giraud S."/>
            <person name="Fleury M."/>
            <person name="Thornton C."/>
            <person name="Delhaes L."/>
            <person name="Meyer W."/>
            <person name="Papon N."/>
            <person name="Bouchara J.P."/>
        </authorList>
    </citation>
    <scope>NUCLEOTIDE SEQUENCE [LARGE SCALE GENOMIC DNA]</scope>
    <source>
        <strain evidence="4 5">IHEM 14462</strain>
    </source>
</reference>
<feature type="compositionally biased region" description="Polar residues" evidence="2">
    <location>
        <begin position="208"/>
        <end position="217"/>
    </location>
</feature>
<feature type="compositionally biased region" description="Polar residues" evidence="2">
    <location>
        <begin position="105"/>
        <end position="132"/>
    </location>
</feature>
<dbReference type="PANTHER" id="PTHR22935:SF97">
    <property type="entry name" value="BETA-LACTAMASE-RELATED DOMAIN-CONTAINING PROTEIN"/>
    <property type="match status" value="1"/>
</dbReference>
<keyword evidence="1" id="KW-0539">Nucleus</keyword>
<feature type="region of interest" description="Disordered" evidence="2">
    <location>
        <begin position="60"/>
        <end position="132"/>
    </location>
</feature>
<comment type="caution">
    <text evidence="4">The sequence shown here is derived from an EMBL/GenBank/DDBJ whole genome shotgun (WGS) entry which is preliminary data.</text>
</comment>
<dbReference type="GeneID" id="27727888"/>
<evidence type="ECO:0000313" key="4">
    <source>
        <dbReference type="EMBL" id="KEZ39871.1"/>
    </source>
</evidence>
<dbReference type="VEuPathDB" id="FungiDB:SAPIO_CDS8816"/>
<dbReference type="HOGENOM" id="CLU_311719_0_0_1"/>
<dbReference type="Gene3D" id="3.40.710.10">
    <property type="entry name" value="DD-peptidase/beta-lactamase superfamily"/>
    <property type="match status" value="1"/>
</dbReference>
<dbReference type="GO" id="GO:0000981">
    <property type="term" value="F:DNA-binding transcription factor activity, RNA polymerase II-specific"/>
    <property type="evidence" value="ECO:0007669"/>
    <property type="project" value="InterPro"/>
</dbReference>
<dbReference type="OrthoDB" id="10250282at2759"/>
<dbReference type="AlphaFoldDB" id="A0A084FXQ9"/>
<dbReference type="KEGG" id="sapo:SAPIO_CDS8816"/>
<dbReference type="EMBL" id="JOWA01000132">
    <property type="protein sequence ID" value="KEZ39871.1"/>
    <property type="molecule type" value="Genomic_DNA"/>
</dbReference>
<dbReference type="GO" id="GO:0008270">
    <property type="term" value="F:zinc ion binding"/>
    <property type="evidence" value="ECO:0007669"/>
    <property type="project" value="InterPro"/>
</dbReference>
<feature type="domain" description="Zn(2)-C6 fungal-type" evidence="3">
    <location>
        <begin position="11"/>
        <end position="47"/>
    </location>
</feature>
<dbReference type="Proteomes" id="UP000028545">
    <property type="component" value="Unassembled WGS sequence"/>
</dbReference>
<evidence type="ECO:0000259" key="3">
    <source>
        <dbReference type="PROSITE" id="PS50048"/>
    </source>
</evidence>
<dbReference type="InterPro" id="IPR012338">
    <property type="entry name" value="Beta-lactam/transpept-like"/>
</dbReference>